<dbReference type="AlphaFoldDB" id="A0A822Z3W1"/>
<evidence type="ECO:0000313" key="2">
    <source>
        <dbReference type="Proteomes" id="UP000607653"/>
    </source>
</evidence>
<comment type="caution">
    <text evidence="1">The sequence shown here is derived from an EMBL/GenBank/DDBJ whole genome shotgun (WGS) entry which is preliminary data.</text>
</comment>
<sequence>MTANQRHDGLLQITILNISSSRSLMVCLIAATGKGK</sequence>
<reference evidence="1 2" key="1">
    <citation type="journal article" date="2020" name="Mol. Biol. Evol.">
        <title>Distinct Expression and Methylation Patterns for Genes with Different Fates following a Single Whole-Genome Duplication in Flowering Plants.</title>
        <authorList>
            <person name="Shi T."/>
            <person name="Rahmani R.S."/>
            <person name="Gugger P.F."/>
            <person name="Wang M."/>
            <person name="Li H."/>
            <person name="Zhang Y."/>
            <person name="Li Z."/>
            <person name="Wang Q."/>
            <person name="Van de Peer Y."/>
            <person name="Marchal K."/>
            <person name="Chen J."/>
        </authorList>
    </citation>
    <scope>NUCLEOTIDE SEQUENCE [LARGE SCALE GENOMIC DNA]</scope>
    <source>
        <tissue evidence="1">Leaf</tissue>
    </source>
</reference>
<dbReference type="EMBL" id="DUZY01000005">
    <property type="protein sequence ID" value="DAD39732.1"/>
    <property type="molecule type" value="Genomic_DNA"/>
</dbReference>
<evidence type="ECO:0000313" key="1">
    <source>
        <dbReference type="EMBL" id="DAD39732.1"/>
    </source>
</evidence>
<proteinExistence type="predicted"/>
<keyword evidence="2" id="KW-1185">Reference proteome</keyword>
<accession>A0A822Z3W1</accession>
<name>A0A822Z3W1_NELNU</name>
<protein>
    <submittedName>
        <fullName evidence="1">Uncharacterized protein</fullName>
    </submittedName>
</protein>
<dbReference type="Proteomes" id="UP000607653">
    <property type="component" value="Unassembled WGS sequence"/>
</dbReference>
<organism evidence="1 2">
    <name type="scientific">Nelumbo nucifera</name>
    <name type="common">Sacred lotus</name>
    <dbReference type="NCBI Taxonomy" id="4432"/>
    <lineage>
        <taxon>Eukaryota</taxon>
        <taxon>Viridiplantae</taxon>
        <taxon>Streptophyta</taxon>
        <taxon>Embryophyta</taxon>
        <taxon>Tracheophyta</taxon>
        <taxon>Spermatophyta</taxon>
        <taxon>Magnoliopsida</taxon>
        <taxon>Proteales</taxon>
        <taxon>Nelumbonaceae</taxon>
        <taxon>Nelumbo</taxon>
    </lineage>
</organism>
<gene>
    <name evidence="1" type="ORF">HUJ06_014055</name>
</gene>